<dbReference type="Pfam" id="PF04365">
    <property type="entry name" value="BrnT_toxin"/>
    <property type="match status" value="1"/>
</dbReference>
<evidence type="ECO:0000313" key="1">
    <source>
        <dbReference type="EMBL" id="GGA55490.1"/>
    </source>
</evidence>
<protein>
    <submittedName>
        <fullName evidence="1">Membrane protein</fullName>
    </submittedName>
</protein>
<dbReference type="RefSeq" id="WP_188448415.1">
    <property type="nucleotide sequence ID" value="NZ_BMDW01000018.1"/>
</dbReference>
<keyword evidence="2" id="KW-1185">Reference proteome</keyword>
<organism evidence="1 2">
    <name type="scientific">Sphingomonas psychrolutea</name>
    <dbReference type="NCBI Taxonomy" id="1259676"/>
    <lineage>
        <taxon>Bacteria</taxon>
        <taxon>Pseudomonadati</taxon>
        <taxon>Pseudomonadota</taxon>
        <taxon>Alphaproteobacteria</taxon>
        <taxon>Sphingomonadales</taxon>
        <taxon>Sphingomonadaceae</taxon>
        <taxon>Sphingomonas</taxon>
    </lineage>
</organism>
<dbReference type="Proteomes" id="UP000618591">
    <property type="component" value="Unassembled WGS sequence"/>
</dbReference>
<dbReference type="Gene3D" id="3.10.450.530">
    <property type="entry name" value="Ribonuclease toxin, BrnT, of type II toxin-antitoxin system"/>
    <property type="match status" value="1"/>
</dbReference>
<evidence type="ECO:0000313" key="2">
    <source>
        <dbReference type="Proteomes" id="UP000618591"/>
    </source>
</evidence>
<dbReference type="InterPro" id="IPR038573">
    <property type="entry name" value="BrnT_sf"/>
</dbReference>
<dbReference type="InterPro" id="IPR007460">
    <property type="entry name" value="BrnT_toxin"/>
</dbReference>
<reference evidence="2" key="1">
    <citation type="journal article" date="2019" name="Int. J. Syst. Evol. Microbiol.">
        <title>The Global Catalogue of Microorganisms (GCM) 10K type strain sequencing project: providing services to taxonomists for standard genome sequencing and annotation.</title>
        <authorList>
            <consortium name="The Broad Institute Genomics Platform"/>
            <consortium name="The Broad Institute Genome Sequencing Center for Infectious Disease"/>
            <person name="Wu L."/>
            <person name="Ma J."/>
        </authorList>
    </citation>
    <scope>NUCLEOTIDE SEQUENCE [LARGE SCALE GENOMIC DNA]</scope>
    <source>
        <strain evidence="2">CGMCC 1.10106</strain>
    </source>
</reference>
<sequence length="91" mass="10699">MEWVWDEQKAATNYRDHRVRFETAMLVFDDPMFLSVPDPQPDDDRWRTIGMVGATTLFVVHTVIDENGVGRIISARRATPRERRVYEASRF</sequence>
<comment type="caution">
    <text evidence="1">The sequence shown here is derived from an EMBL/GenBank/DDBJ whole genome shotgun (WGS) entry which is preliminary data.</text>
</comment>
<gene>
    <name evidence="1" type="ORF">GCM10011395_27360</name>
</gene>
<dbReference type="EMBL" id="BMDW01000018">
    <property type="protein sequence ID" value="GGA55490.1"/>
    <property type="molecule type" value="Genomic_DNA"/>
</dbReference>
<accession>A0ABQ1H2D1</accession>
<name>A0ABQ1H2D1_9SPHN</name>
<proteinExistence type="predicted"/>